<dbReference type="STRING" id="1480615.AWJ14_04035"/>
<evidence type="ECO:0000256" key="1">
    <source>
        <dbReference type="SAM" id="SignalP"/>
    </source>
</evidence>
<keyword evidence="1" id="KW-0732">Signal</keyword>
<dbReference type="EMBL" id="LQZT01000012">
    <property type="protein sequence ID" value="OCW57966.1"/>
    <property type="molecule type" value="Genomic_DNA"/>
</dbReference>
<dbReference type="SUPFAM" id="SSF49313">
    <property type="entry name" value="Cadherin-like"/>
    <property type="match status" value="2"/>
</dbReference>
<dbReference type="OrthoDB" id="5720638at2"/>
<reference evidence="2 3" key="1">
    <citation type="submission" date="2015-12" db="EMBL/GenBank/DDBJ databases">
        <authorList>
            <person name="Shamseldin A."/>
            <person name="Moawad H."/>
            <person name="Abd El-Rahim W.M."/>
            <person name="Sadowsky M.J."/>
        </authorList>
    </citation>
    <scope>NUCLEOTIDE SEQUENCE [LARGE SCALE GENOMIC DNA]</scope>
    <source>
        <strain evidence="2 3">JC234</strain>
    </source>
</reference>
<feature type="chain" id="PRO_5008656445" description="Dystroglycan-type cadherin-like domain-containing protein" evidence="1">
    <location>
        <begin position="44"/>
        <end position="386"/>
    </location>
</feature>
<keyword evidence="3" id="KW-1185">Reference proteome</keyword>
<accession>A0A1C1YX48</accession>
<name>A0A1C1YX48_9HYPH</name>
<proteinExistence type="predicted"/>
<dbReference type="Pfam" id="PF05345">
    <property type="entry name" value="He_PIG"/>
    <property type="match status" value="2"/>
</dbReference>
<dbReference type="AlphaFoldDB" id="A0A1C1YX48"/>
<evidence type="ECO:0000313" key="2">
    <source>
        <dbReference type="EMBL" id="OCW57966.1"/>
    </source>
</evidence>
<dbReference type="RefSeq" id="WP_066178463.1">
    <property type="nucleotide sequence ID" value="NZ_LQZT01000012.1"/>
</dbReference>
<gene>
    <name evidence="2" type="ORF">AWJ14_04035</name>
</gene>
<dbReference type="InterPro" id="IPR015919">
    <property type="entry name" value="Cadherin-like_sf"/>
</dbReference>
<organism evidence="2 3">
    <name type="scientific">Hoeflea olei</name>
    <dbReference type="NCBI Taxonomy" id="1480615"/>
    <lineage>
        <taxon>Bacteria</taxon>
        <taxon>Pseudomonadati</taxon>
        <taxon>Pseudomonadota</taxon>
        <taxon>Alphaproteobacteria</taxon>
        <taxon>Hyphomicrobiales</taxon>
        <taxon>Rhizobiaceae</taxon>
        <taxon>Hoeflea</taxon>
    </lineage>
</organism>
<sequence>MQTNCFSGVNWSLFPSCGLFRWLLLPLWALLLAFVFLSAPAMAAQSTACTTINSEWGGGKSLSAPPLASQTVEGNSYSGFAVGETLTWTANGTSVQGSGTYVNYWITDDIDYAWEDSAESQTTGSLSDTGSHTFAAGESDTVWVEIALLYGTPGDTAEVTMSVTCTPPGGSVTITLSPAAGALNAGQVGTAYTQTITASGGTAPYSYAVTSGSLPAGLTLSTGGVLSGTPTTAASASFTVTATDANNDTGDAAYTLQVNAAPVVVTLSPAAGALNAGQVGTAYTQTITASGGTAPYSYAVTSGSLPAGLTLSTGGVLSGTPTTAASASFTVTATDANNDTGDAAYTLQVNAAPVVVTLSPAAGALNAGQVGRMRTTTPATRPIRCR</sequence>
<dbReference type="InterPro" id="IPR013783">
    <property type="entry name" value="Ig-like_fold"/>
</dbReference>
<dbReference type="PANTHER" id="PTHR37494">
    <property type="entry name" value="HEMAGGLUTININ"/>
    <property type="match status" value="1"/>
</dbReference>
<evidence type="ECO:0008006" key="4">
    <source>
        <dbReference type="Google" id="ProtNLM"/>
    </source>
</evidence>
<evidence type="ECO:0000313" key="3">
    <source>
        <dbReference type="Proteomes" id="UP000094795"/>
    </source>
</evidence>
<comment type="caution">
    <text evidence="2">The sequence shown here is derived from an EMBL/GenBank/DDBJ whole genome shotgun (WGS) entry which is preliminary data.</text>
</comment>
<dbReference type="Gene3D" id="2.60.40.10">
    <property type="entry name" value="Immunoglobulins"/>
    <property type="match status" value="2"/>
</dbReference>
<protein>
    <recommendedName>
        <fullName evidence="4">Dystroglycan-type cadherin-like domain-containing protein</fullName>
    </recommendedName>
</protein>
<dbReference type="GO" id="GO:0005509">
    <property type="term" value="F:calcium ion binding"/>
    <property type="evidence" value="ECO:0007669"/>
    <property type="project" value="InterPro"/>
</dbReference>
<feature type="signal peptide" evidence="1">
    <location>
        <begin position="1"/>
        <end position="43"/>
    </location>
</feature>
<dbReference type="GO" id="GO:0016020">
    <property type="term" value="C:membrane"/>
    <property type="evidence" value="ECO:0007669"/>
    <property type="project" value="InterPro"/>
</dbReference>
<dbReference type="Proteomes" id="UP000094795">
    <property type="component" value="Unassembled WGS sequence"/>
</dbReference>
<dbReference type="PANTHER" id="PTHR37494:SF1">
    <property type="entry name" value="STAPHYLOCOCCUS AUREUS SURFACE PROTEIN A"/>
    <property type="match status" value="1"/>
</dbReference>